<dbReference type="PANTHER" id="PTHR43163">
    <property type="entry name" value="DIPEPTIDE TRANSPORT SYSTEM PERMEASE PROTEIN DPPB-RELATED"/>
    <property type="match status" value="1"/>
</dbReference>
<evidence type="ECO:0000256" key="5">
    <source>
        <dbReference type="ARBA" id="ARBA00022989"/>
    </source>
</evidence>
<keyword evidence="3" id="KW-1003">Cell membrane</keyword>
<keyword evidence="4 7" id="KW-0812">Transmembrane</keyword>
<accession>A0A238J243</accession>
<evidence type="ECO:0000256" key="1">
    <source>
        <dbReference type="ARBA" id="ARBA00004651"/>
    </source>
</evidence>
<organism evidence="9 10">
    <name type="scientific">Boseongicola aestuarii</name>
    <dbReference type="NCBI Taxonomy" id="1470561"/>
    <lineage>
        <taxon>Bacteria</taxon>
        <taxon>Pseudomonadati</taxon>
        <taxon>Pseudomonadota</taxon>
        <taxon>Alphaproteobacteria</taxon>
        <taxon>Rhodobacterales</taxon>
        <taxon>Paracoccaceae</taxon>
        <taxon>Boseongicola</taxon>
    </lineage>
</organism>
<dbReference type="Pfam" id="PF19300">
    <property type="entry name" value="BPD_transp_1_N"/>
    <property type="match status" value="1"/>
</dbReference>
<keyword evidence="6 7" id="KW-0472">Membrane</keyword>
<evidence type="ECO:0000256" key="2">
    <source>
        <dbReference type="ARBA" id="ARBA00022448"/>
    </source>
</evidence>
<comment type="similarity">
    <text evidence="7">Belongs to the binding-protein-dependent transport system permease family.</text>
</comment>
<dbReference type="InterPro" id="IPR045621">
    <property type="entry name" value="BPD_transp_1_N"/>
</dbReference>
<evidence type="ECO:0000256" key="3">
    <source>
        <dbReference type="ARBA" id="ARBA00022475"/>
    </source>
</evidence>
<dbReference type="EMBL" id="FXXQ01000007">
    <property type="protein sequence ID" value="SMX24235.1"/>
    <property type="molecule type" value="Genomic_DNA"/>
</dbReference>
<evidence type="ECO:0000259" key="8">
    <source>
        <dbReference type="PROSITE" id="PS50928"/>
    </source>
</evidence>
<dbReference type="GO" id="GO:0005886">
    <property type="term" value="C:plasma membrane"/>
    <property type="evidence" value="ECO:0007669"/>
    <property type="project" value="UniProtKB-SubCell"/>
</dbReference>
<feature type="domain" description="ABC transmembrane type-1" evidence="8">
    <location>
        <begin position="94"/>
        <end position="307"/>
    </location>
</feature>
<feature type="transmembrane region" description="Helical" evidence="7">
    <location>
        <begin position="180"/>
        <end position="198"/>
    </location>
</feature>
<dbReference type="GO" id="GO:0055085">
    <property type="term" value="P:transmembrane transport"/>
    <property type="evidence" value="ECO:0007669"/>
    <property type="project" value="InterPro"/>
</dbReference>
<dbReference type="InterPro" id="IPR035906">
    <property type="entry name" value="MetI-like_sf"/>
</dbReference>
<dbReference type="OrthoDB" id="9807402at2"/>
<feature type="transmembrane region" description="Helical" evidence="7">
    <location>
        <begin position="141"/>
        <end position="160"/>
    </location>
</feature>
<proteinExistence type="inferred from homology"/>
<dbReference type="PROSITE" id="PS50928">
    <property type="entry name" value="ABC_TM1"/>
    <property type="match status" value="1"/>
</dbReference>
<dbReference type="RefSeq" id="WP_093974189.1">
    <property type="nucleotide sequence ID" value="NZ_FXXQ01000007.1"/>
</dbReference>
<evidence type="ECO:0000256" key="4">
    <source>
        <dbReference type="ARBA" id="ARBA00022692"/>
    </source>
</evidence>
<name>A0A238J243_9RHOB</name>
<keyword evidence="10" id="KW-1185">Reference proteome</keyword>
<dbReference type="SUPFAM" id="SSF161098">
    <property type="entry name" value="MetI-like"/>
    <property type="match status" value="1"/>
</dbReference>
<feature type="transmembrane region" description="Helical" evidence="7">
    <location>
        <begin position="242"/>
        <end position="269"/>
    </location>
</feature>
<keyword evidence="5 7" id="KW-1133">Transmembrane helix</keyword>
<evidence type="ECO:0000256" key="7">
    <source>
        <dbReference type="RuleBase" id="RU363032"/>
    </source>
</evidence>
<dbReference type="PANTHER" id="PTHR43163:SF2">
    <property type="entry name" value="ABC TRANSPORTER PERMEASE PROTEIN"/>
    <property type="match status" value="1"/>
</dbReference>
<comment type="subcellular location">
    <subcellularLocation>
        <location evidence="1 7">Cell membrane</location>
        <topology evidence="1 7">Multi-pass membrane protein</topology>
    </subcellularLocation>
</comment>
<reference evidence="9 10" key="1">
    <citation type="submission" date="2017-05" db="EMBL/GenBank/DDBJ databases">
        <authorList>
            <person name="Song R."/>
            <person name="Chenine A.L."/>
            <person name="Ruprecht R.M."/>
        </authorList>
    </citation>
    <scope>NUCLEOTIDE SEQUENCE [LARGE SCALE GENOMIC DNA]</scope>
    <source>
        <strain evidence="9 10">CECT 8489</strain>
    </source>
</reference>
<keyword evidence="2 7" id="KW-0813">Transport</keyword>
<evidence type="ECO:0000256" key="6">
    <source>
        <dbReference type="ARBA" id="ARBA00023136"/>
    </source>
</evidence>
<dbReference type="Proteomes" id="UP000201838">
    <property type="component" value="Unassembled WGS sequence"/>
</dbReference>
<evidence type="ECO:0000313" key="9">
    <source>
        <dbReference type="EMBL" id="SMX24235.1"/>
    </source>
</evidence>
<feature type="transmembrane region" description="Helical" evidence="7">
    <location>
        <begin position="12"/>
        <end position="31"/>
    </location>
</feature>
<feature type="transmembrane region" description="Helical" evidence="7">
    <location>
        <begin position="289"/>
        <end position="314"/>
    </location>
</feature>
<evidence type="ECO:0000313" key="10">
    <source>
        <dbReference type="Proteomes" id="UP000201838"/>
    </source>
</evidence>
<sequence>MTVFIIRRLLQSVLVVAVMTLLVFAGVYAIGNPVEILISQDATEAERAAAIARLGLDKSLPEQYLAFLGNLVKGDLGTSFVFGEPALQLVLQRFPATMELAICAMMMSIFIGVPLGLYAGLRPESIAGRTIMTGSIFGFSLPNFWQGLMLIMLFAVILQWLPAGGRGVRGEFLGIESSFFSWDGISHLILPAINLALFKTSLVIRLTRASVRETINLDYVKFARAKGLRPRRVIGLHVLKNIMIPLVTIIGLEFGSVIAFAVVTETVFAWPGMGKLIIDSIFQLDRPVIVAYLIVIVCLFITINLVVDILYAILDPRVRLADQKA</sequence>
<feature type="transmembrane region" description="Helical" evidence="7">
    <location>
        <begin position="98"/>
        <end position="121"/>
    </location>
</feature>
<protein>
    <submittedName>
        <fullName evidence="9">Dipeptide transport system permease protein DppB</fullName>
    </submittedName>
</protein>
<dbReference type="InterPro" id="IPR000515">
    <property type="entry name" value="MetI-like"/>
</dbReference>
<dbReference type="Gene3D" id="1.10.3720.10">
    <property type="entry name" value="MetI-like"/>
    <property type="match status" value="1"/>
</dbReference>
<dbReference type="CDD" id="cd06261">
    <property type="entry name" value="TM_PBP2"/>
    <property type="match status" value="1"/>
</dbReference>
<gene>
    <name evidence="9" type="primary">dppB_2</name>
    <name evidence="9" type="ORF">BOA8489_02358</name>
</gene>
<dbReference type="Pfam" id="PF00528">
    <property type="entry name" value="BPD_transp_1"/>
    <property type="match status" value="1"/>
</dbReference>
<dbReference type="AlphaFoldDB" id="A0A238J243"/>